<reference evidence="1" key="2">
    <citation type="journal article" date="2015" name="Fish Shellfish Immunol.">
        <title>Early steps in the European eel (Anguilla anguilla)-Vibrio vulnificus interaction in the gills: Role of the RtxA13 toxin.</title>
        <authorList>
            <person name="Callol A."/>
            <person name="Pajuelo D."/>
            <person name="Ebbesson L."/>
            <person name="Teles M."/>
            <person name="MacKenzie S."/>
            <person name="Amaro C."/>
        </authorList>
    </citation>
    <scope>NUCLEOTIDE SEQUENCE</scope>
</reference>
<evidence type="ECO:0000313" key="1">
    <source>
        <dbReference type="EMBL" id="JAH78384.1"/>
    </source>
</evidence>
<sequence length="36" mass="4260">MQCAISNCCLHVCWRMFVCVHLFIHSSCTKIYKIKL</sequence>
<dbReference type="AlphaFoldDB" id="A0A0E9VJT2"/>
<proteinExistence type="predicted"/>
<name>A0A0E9VJT2_ANGAN</name>
<dbReference type="EMBL" id="GBXM01030193">
    <property type="protein sequence ID" value="JAH78384.1"/>
    <property type="molecule type" value="Transcribed_RNA"/>
</dbReference>
<accession>A0A0E9VJT2</accession>
<organism evidence="1">
    <name type="scientific">Anguilla anguilla</name>
    <name type="common">European freshwater eel</name>
    <name type="synonym">Muraena anguilla</name>
    <dbReference type="NCBI Taxonomy" id="7936"/>
    <lineage>
        <taxon>Eukaryota</taxon>
        <taxon>Metazoa</taxon>
        <taxon>Chordata</taxon>
        <taxon>Craniata</taxon>
        <taxon>Vertebrata</taxon>
        <taxon>Euteleostomi</taxon>
        <taxon>Actinopterygii</taxon>
        <taxon>Neopterygii</taxon>
        <taxon>Teleostei</taxon>
        <taxon>Anguilliformes</taxon>
        <taxon>Anguillidae</taxon>
        <taxon>Anguilla</taxon>
    </lineage>
</organism>
<protein>
    <submittedName>
        <fullName evidence="1">Uncharacterized protein</fullName>
    </submittedName>
</protein>
<reference evidence="1" key="1">
    <citation type="submission" date="2014-11" db="EMBL/GenBank/DDBJ databases">
        <authorList>
            <person name="Amaro Gonzalez C."/>
        </authorList>
    </citation>
    <scope>NUCLEOTIDE SEQUENCE</scope>
</reference>